<evidence type="ECO:0000259" key="8">
    <source>
        <dbReference type="PROSITE" id="PS50110"/>
    </source>
</evidence>
<keyword evidence="2" id="KW-0067">ATP-binding</keyword>
<dbReference type="SMART" id="SM00448">
    <property type="entry name" value="REC"/>
    <property type="match status" value="1"/>
</dbReference>
<dbReference type="Pfam" id="PF02954">
    <property type="entry name" value="HTH_8"/>
    <property type="match status" value="1"/>
</dbReference>
<dbReference type="Pfam" id="PF00072">
    <property type="entry name" value="Response_reg"/>
    <property type="match status" value="1"/>
</dbReference>
<dbReference type="InterPro" id="IPR002197">
    <property type="entry name" value="HTH_Fis"/>
</dbReference>
<dbReference type="Gene3D" id="1.10.8.60">
    <property type="match status" value="1"/>
</dbReference>
<dbReference type="SUPFAM" id="SSF46689">
    <property type="entry name" value="Homeodomain-like"/>
    <property type="match status" value="1"/>
</dbReference>
<protein>
    <submittedName>
        <fullName evidence="9">Transcriptional regulatory protein ZraR</fullName>
    </submittedName>
</protein>
<dbReference type="FunFam" id="3.40.50.300:FF:000006">
    <property type="entry name" value="DNA-binding transcriptional regulator NtrC"/>
    <property type="match status" value="1"/>
</dbReference>
<dbReference type="InterPro" id="IPR009057">
    <property type="entry name" value="Homeodomain-like_sf"/>
</dbReference>
<dbReference type="PROSITE" id="PS00676">
    <property type="entry name" value="SIGMA54_INTERACT_2"/>
    <property type="match status" value="1"/>
</dbReference>
<keyword evidence="6" id="KW-0597">Phosphoprotein</keyword>
<dbReference type="KEGG" id="pnd:Pla175_11890"/>
<sequence>MSTKKADTPASGLTLLFADDERSLQELMKHELPRMGHTVTVCPDGETAVAALEKNAYDCIIVDLDMPGLTGIDVISRAKELSPDVEAVVLTGKSTTDSAIAALRYGAFDYLTKPCRLVEIEGLLKRVRDKRELTKRVSALRRRLDSIEGKPLLIGDSAPMNRVRELIARVAPTESTVLILGETGVGKELAARSVHDQSARADGAFVAINCGALPETLIESELFGHAKGAFTGADEHRTGLFEVASGGTIFLDEIGELPKAMQAKLLRVLESREIRRVGENHSIKVDVRVVCATHRNLEEMVAAEDFREDLMYRINTFEVGLPPLRDRLDDLPQLAVALLKRFRPRAAAITQQFTDDALEALRGHVWPGNVRELANVIEHATILCDSGPITAACLPRHFDRRQLTGAARRSGPMSLRDLEMEAIHDSLDRHDGNKPKAAEELGISLKTLYNKLSQTTVVRQSA</sequence>
<dbReference type="SMART" id="SM00382">
    <property type="entry name" value="AAA"/>
    <property type="match status" value="1"/>
</dbReference>
<evidence type="ECO:0000256" key="5">
    <source>
        <dbReference type="ARBA" id="ARBA00023163"/>
    </source>
</evidence>
<evidence type="ECO:0000256" key="6">
    <source>
        <dbReference type="PROSITE-ProRule" id="PRU00169"/>
    </source>
</evidence>
<evidence type="ECO:0000259" key="7">
    <source>
        <dbReference type="PROSITE" id="PS50045"/>
    </source>
</evidence>
<accession>A0A518D8L7</accession>
<dbReference type="PROSITE" id="PS50110">
    <property type="entry name" value="RESPONSE_REGULATORY"/>
    <property type="match status" value="1"/>
</dbReference>
<keyword evidence="1" id="KW-0547">Nucleotide-binding</keyword>
<organism evidence="9 10">
    <name type="scientific">Pirellulimonas nuda</name>
    <dbReference type="NCBI Taxonomy" id="2528009"/>
    <lineage>
        <taxon>Bacteria</taxon>
        <taxon>Pseudomonadati</taxon>
        <taxon>Planctomycetota</taxon>
        <taxon>Planctomycetia</taxon>
        <taxon>Pirellulales</taxon>
        <taxon>Lacipirellulaceae</taxon>
        <taxon>Pirellulimonas</taxon>
    </lineage>
</organism>
<dbReference type="CDD" id="cd00156">
    <property type="entry name" value="REC"/>
    <property type="match status" value="1"/>
</dbReference>
<dbReference type="Gene3D" id="3.40.50.300">
    <property type="entry name" value="P-loop containing nucleotide triphosphate hydrolases"/>
    <property type="match status" value="1"/>
</dbReference>
<keyword evidence="3" id="KW-0805">Transcription regulation</keyword>
<dbReference type="CDD" id="cd00009">
    <property type="entry name" value="AAA"/>
    <property type="match status" value="1"/>
</dbReference>
<evidence type="ECO:0000313" key="9">
    <source>
        <dbReference type="EMBL" id="QDU87822.1"/>
    </source>
</evidence>
<dbReference type="InterPro" id="IPR058031">
    <property type="entry name" value="AAA_lid_NorR"/>
</dbReference>
<evidence type="ECO:0000313" key="10">
    <source>
        <dbReference type="Proteomes" id="UP000317429"/>
    </source>
</evidence>
<feature type="modified residue" description="4-aspartylphosphate" evidence="6">
    <location>
        <position position="63"/>
    </location>
</feature>
<dbReference type="RefSeq" id="WP_145282074.1">
    <property type="nucleotide sequence ID" value="NZ_CP036291.1"/>
</dbReference>
<dbReference type="SUPFAM" id="SSF52540">
    <property type="entry name" value="P-loop containing nucleoside triphosphate hydrolases"/>
    <property type="match status" value="1"/>
</dbReference>
<dbReference type="OrthoDB" id="9807827at2"/>
<dbReference type="SUPFAM" id="SSF52172">
    <property type="entry name" value="CheY-like"/>
    <property type="match status" value="1"/>
</dbReference>
<dbReference type="Pfam" id="PF25601">
    <property type="entry name" value="AAA_lid_14"/>
    <property type="match status" value="1"/>
</dbReference>
<feature type="domain" description="Sigma-54 factor interaction" evidence="7">
    <location>
        <begin position="153"/>
        <end position="382"/>
    </location>
</feature>
<dbReference type="GO" id="GO:0000160">
    <property type="term" value="P:phosphorelay signal transduction system"/>
    <property type="evidence" value="ECO:0007669"/>
    <property type="project" value="InterPro"/>
</dbReference>
<evidence type="ECO:0000256" key="4">
    <source>
        <dbReference type="ARBA" id="ARBA00023125"/>
    </source>
</evidence>
<feature type="domain" description="Response regulatory" evidence="8">
    <location>
        <begin position="14"/>
        <end position="128"/>
    </location>
</feature>
<dbReference type="InterPro" id="IPR001789">
    <property type="entry name" value="Sig_transdc_resp-reg_receiver"/>
</dbReference>
<dbReference type="PROSITE" id="PS50045">
    <property type="entry name" value="SIGMA54_INTERACT_4"/>
    <property type="match status" value="1"/>
</dbReference>
<dbReference type="GO" id="GO:0043565">
    <property type="term" value="F:sequence-specific DNA binding"/>
    <property type="evidence" value="ECO:0007669"/>
    <property type="project" value="InterPro"/>
</dbReference>
<dbReference type="Gene3D" id="3.40.50.2300">
    <property type="match status" value="1"/>
</dbReference>
<dbReference type="Gene3D" id="1.10.10.60">
    <property type="entry name" value="Homeodomain-like"/>
    <property type="match status" value="1"/>
</dbReference>
<dbReference type="InterPro" id="IPR025944">
    <property type="entry name" value="Sigma_54_int_dom_CS"/>
</dbReference>
<evidence type="ECO:0000256" key="2">
    <source>
        <dbReference type="ARBA" id="ARBA00022840"/>
    </source>
</evidence>
<dbReference type="Pfam" id="PF00158">
    <property type="entry name" value="Sigma54_activat"/>
    <property type="match status" value="1"/>
</dbReference>
<dbReference type="InterPro" id="IPR027417">
    <property type="entry name" value="P-loop_NTPase"/>
</dbReference>
<dbReference type="InterPro" id="IPR003593">
    <property type="entry name" value="AAA+_ATPase"/>
</dbReference>
<dbReference type="PANTHER" id="PTHR32071">
    <property type="entry name" value="TRANSCRIPTIONAL REGULATORY PROTEIN"/>
    <property type="match status" value="1"/>
</dbReference>
<evidence type="ECO:0000256" key="1">
    <source>
        <dbReference type="ARBA" id="ARBA00022741"/>
    </source>
</evidence>
<dbReference type="AlphaFoldDB" id="A0A518D8L7"/>
<keyword evidence="10" id="KW-1185">Reference proteome</keyword>
<dbReference type="GO" id="GO:0006355">
    <property type="term" value="P:regulation of DNA-templated transcription"/>
    <property type="evidence" value="ECO:0007669"/>
    <property type="project" value="InterPro"/>
</dbReference>
<dbReference type="Proteomes" id="UP000317429">
    <property type="component" value="Chromosome"/>
</dbReference>
<dbReference type="PANTHER" id="PTHR32071:SF100">
    <property type="entry name" value="RESPONSE REGULATOR PROTEIN PILR"/>
    <property type="match status" value="1"/>
</dbReference>
<gene>
    <name evidence="9" type="primary">zraR_3</name>
    <name evidence="9" type="ORF">Pla175_11890</name>
</gene>
<proteinExistence type="predicted"/>
<evidence type="ECO:0000256" key="3">
    <source>
        <dbReference type="ARBA" id="ARBA00023015"/>
    </source>
</evidence>
<reference evidence="9 10" key="1">
    <citation type="submission" date="2019-02" db="EMBL/GenBank/DDBJ databases">
        <title>Deep-cultivation of Planctomycetes and their phenomic and genomic characterization uncovers novel biology.</title>
        <authorList>
            <person name="Wiegand S."/>
            <person name="Jogler M."/>
            <person name="Boedeker C."/>
            <person name="Pinto D."/>
            <person name="Vollmers J."/>
            <person name="Rivas-Marin E."/>
            <person name="Kohn T."/>
            <person name="Peeters S.H."/>
            <person name="Heuer A."/>
            <person name="Rast P."/>
            <person name="Oberbeckmann S."/>
            <person name="Bunk B."/>
            <person name="Jeske O."/>
            <person name="Meyerdierks A."/>
            <person name="Storesund J.E."/>
            <person name="Kallscheuer N."/>
            <person name="Luecker S."/>
            <person name="Lage O.M."/>
            <person name="Pohl T."/>
            <person name="Merkel B.J."/>
            <person name="Hornburger P."/>
            <person name="Mueller R.-W."/>
            <person name="Bruemmer F."/>
            <person name="Labrenz M."/>
            <person name="Spormann A.M."/>
            <person name="Op den Camp H."/>
            <person name="Overmann J."/>
            <person name="Amann R."/>
            <person name="Jetten M.S.M."/>
            <person name="Mascher T."/>
            <person name="Medema M.H."/>
            <person name="Devos D.P."/>
            <person name="Kaster A.-K."/>
            <person name="Ovreas L."/>
            <person name="Rohde M."/>
            <person name="Galperin M.Y."/>
            <person name="Jogler C."/>
        </authorList>
    </citation>
    <scope>NUCLEOTIDE SEQUENCE [LARGE SCALE GENOMIC DNA]</scope>
    <source>
        <strain evidence="9 10">Pla175</strain>
    </source>
</reference>
<dbReference type="InterPro" id="IPR011006">
    <property type="entry name" value="CheY-like_superfamily"/>
</dbReference>
<keyword evidence="5" id="KW-0804">Transcription</keyword>
<dbReference type="InterPro" id="IPR025943">
    <property type="entry name" value="Sigma_54_int_dom_ATP-bd_2"/>
</dbReference>
<dbReference type="GO" id="GO:0005524">
    <property type="term" value="F:ATP binding"/>
    <property type="evidence" value="ECO:0007669"/>
    <property type="project" value="UniProtKB-KW"/>
</dbReference>
<dbReference type="EMBL" id="CP036291">
    <property type="protein sequence ID" value="QDU87822.1"/>
    <property type="molecule type" value="Genomic_DNA"/>
</dbReference>
<name>A0A518D8L7_9BACT</name>
<dbReference type="InterPro" id="IPR002078">
    <property type="entry name" value="Sigma_54_int"/>
</dbReference>
<keyword evidence="4" id="KW-0238">DNA-binding</keyword>
<dbReference type="PROSITE" id="PS00688">
    <property type="entry name" value="SIGMA54_INTERACT_3"/>
    <property type="match status" value="1"/>
</dbReference>
<dbReference type="PRINTS" id="PR01590">
    <property type="entry name" value="HTHFIS"/>
</dbReference>